<evidence type="ECO:0000313" key="9">
    <source>
        <dbReference type="EMBL" id="RUS81867.1"/>
    </source>
</evidence>
<dbReference type="Pfam" id="PF01694">
    <property type="entry name" value="Rhomboid"/>
    <property type="match status" value="1"/>
</dbReference>
<dbReference type="PANTHER" id="PTHR45965">
    <property type="entry name" value="INACTIVE RHOMBOID PROTEIN"/>
    <property type="match status" value="1"/>
</dbReference>
<dbReference type="EMBL" id="RQTK01000317">
    <property type="protein sequence ID" value="RUS81867.1"/>
    <property type="molecule type" value="Genomic_DNA"/>
</dbReference>
<name>A0A3S1A3K4_ELYCH</name>
<evidence type="ECO:0000256" key="1">
    <source>
        <dbReference type="ARBA" id="ARBA00004477"/>
    </source>
</evidence>
<dbReference type="OrthoDB" id="2146116at2759"/>
<dbReference type="Proteomes" id="UP000271974">
    <property type="component" value="Unassembled WGS sequence"/>
</dbReference>
<keyword evidence="5 7" id="KW-1133">Transmembrane helix</keyword>
<organism evidence="9 10">
    <name type="scientific">Elysia chlorotica</name>
    <name type="common">Eastern emerald elysia</name>
    <name type="synonym">Sea slug</name>
    <dbReference type="NCBI Taxonomy" id="188477"/>
    <lineage>
        <taxon>Eukaryota</taxon>
        <taxon>Metazoa</taxon>
        <taxon>Spiralia</taxon>
        <taxon>Lophotrochozoa</taxon>
        <taxon>Mollusca</taxon>
        <taxon>Gastropoda</taxon>
        <taxon>Heterobranchia</taxon>
        <taxon>Euthyneura</taxon>
        <taxon>Panpulmonata</taxon>
        <taxon>Sacoglossa</taxon>
        <taxon>Placobranchoidea</taxon>
        <taxon>Plakobranchidae</taxon>
        <taxon>Elysia</taxon>
    </lineage>
</organism>
<comment type="subcellular location">
    <subcellularLocation>
        <location evidence="1">Endoplasmic reticulum membrane</location>
        <topology evidence="1">Multi-pass membrane protein</topology>
    </subcellularLocation>
</comment>
<accession>A0A3S1A3K4</accession>
<feature type="transmembrane region" description="Helical" evidence="7">
    <location>
        <begin position="132"/>
        <end position="154"/>
    </location>
</feature>
<reference evidence="9 10" key="1">
    <citation type="submission" date="2019-01" db="EMBL/GenBank/DDBJ databases">
        <title>A draft genome assembly of the solar-powered sea slug Elysia chlorotica.</title>
        <authorList>
            <person name="Cai H."/>
            <person name="Li Q."/>
            <person name="Fang X."/>
            <person name="Li J."/>
            <person name="Curtis N.E."/>
            <person name="Altenburger A."/>
            <person name="Shibata T."/>
            <person name="Feng M."/>
            <person name="Maeda T."/>
            <person name="Schwartz J.A."/>
            <person name="Shigenobu S."/>
            <person name="Lundholm N."/>
            <person name="Nishiyama T."/>
            <person name="Yang H."/>
            <person name="Hasebe M."/>
            <person name="Li S."/>
            <person name="Pierce S.K."/>
            <person name="Wang J."/>
        </authorList>
    </citation>
    <scope>NUCLEOTIDE SEQUENCE [LARGE SCALE GENOMIC DNA]</scope>
    <source>
        <strain evidence="9">EC2010</strain>
        <tissue evidence="9">Whole organism of an adult</tissue>
    </source>
</reference>
<dbReference type="GO" id="GO:0050708">
    <property type="term" value="P:regulation of protein secretion"/>
    <property type="evidence" value="ECO:0007669"/>
    <property type="project" value="TreeGrafter"/>
</dbReference>
<feature type="transmembrane region" description="Helical" evidence="7">
    <location>
        <begin position="365"/>
        <end position="382"/>
    </location>
</feature>
<protein>
    <recommendedName>
        <fullName evidence="8">Peptidase S54 rhomboid domain-containing protein</fullName>
    </recommendedName>
</protein>
<feature type="transmembrane region" description="Helical" evidence="7">
    <location>
        <begin position="394"/>
        <end position="414"/>
    </location>
</feature>
<comment type="similarity">
    <text evidence="2">Belongs to the peptidase S54 family.</text>
</comment>
<gene>
    <name evidence="9" type="ORF">EGW08_010390</name>
</gene>
<keyword evidence="6 7" id="KW-0472">Membrane</keyword>
<evidence type="ECO:0000256" key="5">
    <source>
        <dbReference type="ARBA" id="ARBA00022989"/>
    </source>
</evidence>
<evidence type="ECO:0000259" key="8">
    <source>
        <dbReference type="Pfam" id="PF01694"/>
    </source>
</evidence>
<dbReference type="Gene3D" id="1.20.1540.10">
    <property type="entry name" value="Rhomboid-like"/>
    <property type="match status" value="1"/>
</dbReference>
<dbReference type="GO" id="GO:0004252">
    <property type="term" value="F:serine-type endopeptidase activity"/>
    <property type="evidence" value="ECO:0007669"/>
    <property type="project" value="InterPro"/>
</dbReference>
<evidence type="ECO:0000256" key="4">
    <source>
        <dbReference type="ARBA" id="ARBA00022824"/>
    </source>
</evidence>
<evidence type="ECO:0000256" key="6">
    <source>
        <dbReference type="ARBA" id="ARBA00023136"/>
    </source>
</evidence>
<comment type="caution">
    <text evidence="9">The sequence shown here is derived from an EMBL/GenBank/DDBJ whole genome shotgun (WGS) entry which is preliminary data.</text>
</comment>
<feature type="domain" description="Peptidase S54 rhomboid" evidence="8">
    <location>
        <begin position="324"/>
        <end position="459"/>
    </location>
</feature>
<dbReference type="GO" id="GO:0005789">
    <property type="term" value="C:endoplasmic reticulum membrane"/>
    <property type="evidence" value="ECO:0007669"/>
    <property type="project" value="UniProtKB-SubCell"/>
</dbReference>
<feature type="transmembrane region" description="Helical" evidence="7">
    <location>
        <begin position="420"/>
        <end position="439"/>
    </location>
</feature>
<dbReference type="STRING" id="188477.A0A3S1A3K4"/>
<evidence type="ECO:0000313" key="10">
    <source>
        <dbReference type="Proteomes" id="UP000271974"/>
    </source>
</evidence>
<dbReference type="InterPro" id="IPR035952">
    <property type="entry name" value="Rhomboid-like_sf"/>
</dbReference>
<keyword evidence="10" id="KW-1185">Reference proteome</keyword>
<dbReference type="AlphaFoldDB" id="A0A3S1A3K4"/>
<evidence type="ECO:0000256" key="2">
    <source>
        <dbReference type="ARBA" id="ARBA00009045"/>
    </source>
</evidence>
<feature type="transmembrane region" description="Helical" evidence="7">
    <location>
        <begin position="328"/>
        <end position="353"/>
    </location>
</feature>
<sequence length="530" mass="58948">MKSDERYLKKLYTRRKRLVEELVEAAKDFYKAPTDEKRLKWKHLKRNIEETTPVFSEARKYLSVVGDKIPFFTLALMLCQAALLIIVCSILGLETGIQSYKKTEVNIPTLLGSEAFTVVREPNPWIGPSERFFWVAAAAVTLCMGGNSGSLAAAQHTRESKEATSDQNQQQEIGCCEMASHFNRAGSTTFADCIKMTTGLGQWRGGVLCSQRTAPNNQVAHVIKPCCEARTGTCRMLSHEHCVLIKGVFHIALDHCGQTNCLHALCRLKKNDMTAILPKDNRYLKLTWLDWFKWVFQSEKDRKRMLVAANSSDDASSNFEAPYQWWRLLTALPLTFGLLHLLLVVLLQVAIMLPVEMYAGWHRAMLIYVCSALAGEMMACSVEPSRPHVGSTGGAAGFISVALLELGQAWSFLPHPWRDAAGLAGVTLFFLLLGTLHLVSLASVLAGLVVGASVGLMVVPYITFGHRLRAVLVGLALFLAAEMVIHFCYTSALSPMSHLQSGLLNRLRRTIGNWECVPYSEQMCLTYTRT</sequence>
<feature type="transmembrane region" description="Helical" evidence="7">
    <location>
        <begin position="470"/>
        <end position="489"/>
    </location>
</feature>
<evidence type="ECO:0000256" key="7">
    <source>
        <dbReference type="SAM" id="Phobius"/>
    </source>
</evidence>
<dbReference type="GO" id="GO:0042058">
    <property type="term" value="P:regulation of epidermal growth factor receptor signaling pathway"/>
    <property type="evidence" value="ECO:0007669"/>
    <property type="project" value="TreeGrafter"/>
</dbReference>
<dbReference type="InterPro" id="IPR051512">
    <property type="entry name" value="Inactive_Rhomboid"/>
</dbReference>
<keyword evidence="4" id="KW-0256">Endoplasmic reticulum</keyword>
<dbReference type="SUPFAM" id="SSF144091">
    <property type="entry name" value="Rhomboid-like"/>
    <property type="match status" value="1"/>
</dbReference>
<feature type="transmembrane region" description="Helical" evidence="7">
    <location>
        <begin position="69"/>
        <end position="93"/>
    </location>
</feature>
<keyword evidence="3 7" id="KW-0812">Transmembrane</keyword>
<dbReference type="PANTHER" id="PTHR45965:SF3">
    <property type="entry name" value="INACTIVE RHOMBOID PROTEIN 1"/>
    <property type="match status" value="1"/>
</dbReference>
<evidence type="ECO:0000256" key="3">
    <source>
        <dbReference type="ARBA" id="ARBA00022692"/>
    </source>
</evidence>
<proteinExistence type="inferred from homology"/>
<dbReference type="InterPro" id="IPR022764">
    <property type="entry name" value="Peptidase_S54_rhomboid_dom"/>
</dbReference>